<accession>A0A6C0B6L8</accession>
<reference evidence="1" key="1">
    <citation type="journal article" date="2020" name="Nature">
        <title>Giant virus diversity and host interactions through global metagenomics.</title>
        <authorList>
            <person name="Schulz F."/>
            <person name="Roux S."/>
            <person name="Paez-Espino D."/>
            <person name="Jungbluth S."/>
            <person name="Walsh D.A."/>
            <person name="Denef V.J."/>
            <person name="McMahon K.D."/>
            <person name="Konstantinidis K.T."/>
            <person name="Eloe-Fadrosh E.A."/>
            <person name="Kyrpides N.C."/>
            <person name="Woyke T."/>
        </authorList>
    </citation>
    <scope>NUCLEOTIDE SEQUENCE</scope>
    <source>
        <strain evidence="1">GVMAG-M-3300010157-4</strain>
    </source>
</reference>
<dbReference type="Pfam" id="PF09612">
    <property type="entry name" value="HtrL_YibB"/>
    <property type="match status" value="1"/>
</dbReference>
<organism evidence="1">
    <name type="scientific">viral metagenome</name>
    <dbReference type="NCBI Taxonomy" id="1070528"/>
    <lineage>
        <taxon>unclassified sequences</taxon>
        <taxon>metagenomes</taxon>
        <taxon>organismal metagenomes</taxon>
    </lineage>
</organism>
<dbReference type="InterPro" id="IPR011735">
    <property type="entry name" value="WlaTC/HtrL_glycosyltransf"/>
</dbReference>
<dbReference type="AlphaFoldDB" id="A0A6C0B6L8"/>
<sequence length="565" mass="65675">MLQHTTSTQHIDLFAPPIATLTYVSCFVNINCKEPHKTHQWRMDNFTHIAKTGVPIILYVDAEIREAYAATWPLYPNVLLRDVDYTTSWTYSVCAKYQGRLPAIRNEIKDSFLFLCLMNMKIEFVVNAVNENPFKTTHFAWIDFNLAHIFKNKSATSQYMKTMASFPWQPRFIANPGCWEKGQGIDNVVDAINWRFCGGFMVGDGVSFTELFDLYLEHFSQFMLKYRTITWEVNFWTWLENNTDWRIIWYKADHDDSIVRVPSHLFSRCLTNPVTRYALPEKPGFYPSSTAYIRTHEGDHVINVRYVNYRLDDCGRYIISHPQGHLETLNLRAYLTPDFQALVGEPEFMWEGMLNLPIYDRSIMGLEDVRLFYANDNQLKYVATNRSHSVSNKIRIIMGGYSASMAMFESGKILDPPTDTWCEKNWIPIPSPGNGQWFIYRWAPFEIGELDEHGQLKIQVSIPNEHALFQKVRGSTPPVWSKKYGCYLCVVHYCEHIHGAKTLTYYHALVKLRATDFLPVEWSDVFHFTKVGIQYCIGFTIMDDGKMAFWFSEHDGNPGLITLPN</sequence>
<dbReference type="EMBL" id="MN739086">
    <property type="protein sequence ID" value="QHS87692.1"/>
    <property type="molecule type" value="Genomic_DNA"/>
</dbReference>
<evidence type="ECO:0000313" key="1">
    <source>
        <dbReference type="EMBL" id="QHS87692.1"/>
    </source>
</evidence>
<protein>
    <submittedName>
        <fullName evidence="1">Uncharacterized protein</fullName>
    </submittedName>
</protein>
<proteinExistence type="predicted"/>
<name>A0A6C0B6L8_9ZZZZ</name>